<comment type="similarity">
    <text evidence="2 8 9">Belongs to the TRAFAC class TrmE-Era-EngA-EngB-Septin-like GTPase superfamily. Era GTPase family.</text>
</comment>
<dbReference type="CDD" id="cd04163">
    <property type="entry name" value="Era"/>
    <property type="match status" value="1"/>
</dbReference>
<dbReference type="GO" id="GO:0042644">
    <property type="term" value="C:chloroplast nucleoid"/>
    <property type="evidence" value="ECO:0007669"/>
    <property type="project" value="UniProtKB-SubCell"/>
</dbReference>
<evidence type="ECO:0000313" key="12">
    <source>
        <dbReference type="EMBL" id="KAG0591324.1"/>
    </source>
</evidence>
<dbReference type="SUPFAM" id="SSF54814">
    <property type="entry name" value="Prokaryotic type KH domain (KH-domain type II)"/>
    <property type="match status" value="1"/>
</dbReference>
<dbReference type="InterPro" id="IPR004044">
    <property type="entry name" value="KH_dom_type_2"/>
</dbReference>
<reference evidence="12" key="1">
    <citation type="submission" date="2020-06" db="EMBL/GenBank/DDBJ databases">
        <title>WGS assembly of Ceratodon purpureus strain R40.</title>
        <authorList>
            <person name="Carey S.B."/>
            <person name="Jenkins J."/>
            <person name="Shu S."/>
            <person name="Lovell J.T."/>
            <person name="Sreedasyam A."/>
            <person name="Maumus F."/>
            <person name="Tiley G.P."/>
            <person name="Fernandez-Pozo N."/>
            <person name="Barry K."/>
            <person name="Chen C."/>
            <person name="Wang M."/>
            <person name="Lipzen A."/>
            <person name="Daum C."/>
            <person name="Saski C.A."/>
            <person name="Payton A.C."/>
            <person name="Mcbreen J.C."/>
            <person name="Conrad R.E."/>
            <person name="Kollar L.M."/>
            <person name="Olsson S."/>
            <person name="Huttunen S."/>
            <person name="Landis J.B."/>
            <person name="Wickett N.J."/>
            <person name="Johnson M.G."/>
            <person name="Rensing S.A."/>
            <person name="Grimwood J."/>
            <person name="Schmutz J."/>
            <person name="Mcdaniel S.F."/>
        </authorList>
    </citation>
    <scope>NUCLEOTIDE SEQUENCE</scope>
    <source>
        <strain evidence="12">R40</strain>
    </source>
</reference>
<evidence type="ECO:0000313" key="13">
    <source>
        <dbReference type="Proteomes" id="UP000822688"/>
    </source>
</evidence>
<dbReference type="PROSITE" id="PS50823">
    <property type="entry name" value="KH_TYPE_2"/>
    <property type="match status" value="1"/>
</dbReference>
<dbReference type="SUPFAM" id="SSF52540">
    <property type="entry name" value="P-loop containing nucleoside triphosphate hydrolases"/>
    <property type="match status" value="1"/>
</dbReference>
<name>A0A8T0J5X7_CERPU</name>
<feature type="region of interest" description="G1" evidence="8">
    <location>
        <begin position="117"/>
        <end position="124"/>
    </location>
</feature>
<evidence type="ECO:0000256" key="2">
    <source>
        <dbReference type="ARBA" id="ARBA00007921"/>
    </source>
</evidence>
<comment type="subcellular location">
    <subcellularLocation>
        <location evidence="1">Plastid</location>
        <location evidence="1">Chloroplast stroma</location>
        <location evidence="1">Chloroplast nucleoid</location>
    </subcellularLocation>
</comment>
<dbReference type="PANTHER" id="PTHR42698:SF2">
    <property type="entry name" value="GTPASE ERA-LIKE, CHLOROPLASTIC"/>
    <property type="match status" value="1"/>
</dbReference>
<dbReference type="InterPro" id="IPR009019">
    <property type="entry name" value="KH_sf_prok-type"/>
</dbReference>
<proteinExistence type="inferred from homology"/>
<feature type="domain" description="Era-type G" evidence="11">
    <location>
        <begin position="109"/>
        <end position="279"/>
    </location>
</feature>
<dbReference type="Pfam" id="PF07650">
    <property type="entry name" value="KH_2"/>
    <property type="match status" value="1"/>
</dbReference>
<evidence type="ECO:0000256" key="8">
    <source>
        <dbReference type="PROSITE-ProRule" id="PRU01050"/>
    </source>
</evidence>
<evidence type="ECO:0000256" key="1">
    <source>
        <dbReference type="ARBA" id="ARBA00004595"/>
    </source>
</evidence>
<dbReference type="Proteomes" id="UP000822688">
    <property type="component" value="Chromosome 1"/>
</dbReference>
<dbReference type="CDD" id="cd22534">
    <property type="entry name" value="KH-II_Era"/>
    <property type="match status" value="1"/>
</dbReference>
<evidence type="ECO:0000256" key="9">
    <source>
        <dbReference type="RuleBase" id="RU003761"/>
    </source>
</evidence>
<dbReference type="EMBL" id="CM026421">
    <property type="protein sequence ID" value="KAG0591324.1"/>
    <property type="molecule type" value="Genomic_DNA"/>
</dbReference>
<dbReference type="PROSITE" id="PS51713">
    <property type="entry name" value="G_ERA"/>
    <property type="match status" value="1"/>
</dbReference>
<feature type="region of interest" description="G3" evidence="8">
    <location>
        <begin position="164"/>
        <end position="167"/>
    </location>
</feature>
<evidence type="ECO:0000256" key="3">
    <source>
        <dbReference type="ARBA" id="ARBA00022741"/>
    </source>
</evidence>
<comment type="caution">
    <text evidence="12">The sequence shown here is derived from an EMBL/GenBank/DDBJ whole genome shotgun (WGS) entry which is preliminary data.</text>
</comment>
<evidence type="ECO:0000256" key="5">
    <source>
        <dbReference type="ARBA" id="ARBA00023134"/>
    </source>
</evidence>
<dbReference type="FunFam" id="3.30.300.20:FF:000003">
    <property type="entry name" value="GTPase Era"/>
    <property type="match status" value="1"/>
</dbReference>
<dbReference type="AlphaFoldDB" id="A0A8T0J5X7"/>
<keyword evidence="3 8" id="KW-0547">Nucleotide-binding</keyword>
<dbReference type="GO" id="GO:0019843">
    <property type="term" value="F:rRNA binding"/>
    <property type="evidence" value="ECO:0007669"/>
    <property type="project" value="TreeGrafter"/>
</dbReference>
<dbReference type="PANTHER" id="PTHR42698">
    <property type="entry name" value="GTPASE ERA"/>
    <property type="match status" value="1"/>
</dbReference>
<dbReference type="GO" id="GO:0043024">
    <property type="term" value="F:ribosomal small subunit binding"/>
    <property type="evidence" value="ECO:0007669"/>
    <property type="project" value="TreeGrafter"/>
</dbReference>
<dbReference type="Pfam" id="PF01926">
    <property type="entry name" value="MMR_HSR1"/>
    <property type="match status" value="1"/>
</dbReference>
<gene>
    <name evidence="12" type="ORF">KC19_1G167000</name>
</gene>
<dbReference type="FunFam" id="3.40.50.300:FF:000094">
    <property type="entry name" value="GTPase Era"/>
    <property type="match status" value="1"/>
</dbReference>
<dbReference type="InterPro" id="IPR005225">
    <property type="entry name" value="Small_GTP-bd"/>
</dbReference>
<dbReference type="Gene3D" id="3.30.300.20">
    <property type="match status" value="1"/>
</dbReference>
<dbReference type="OrthoDB" id="8954335at2759"/>
<dbReference type="HAMAP" id="MF_00367">
    <property type="entry name" value="GTPase_Era"/>
    <property type="match status" value="1"/>
</dbReference>
<accession>A0A8T0J5X7</accession>
<feature type="region of interest" description="G4" evidence="8">
    <location>
        <begin position="229"/>
        <end position="232"/>
    </location>
</feature>
<dbReference type="NCBIfam" id="TIGR00231">
    <property type="entry name" value="small_GTP"/>
    <property type="match status" value="1"/>
</dbReference>
<evidence type="ECO:0000259" key="10">
    <source>
        <dbReference type="PROSITE" id="PS50823"/>
    </source>
</evidence>
<dbReference type="InterPro" id="IPR006073">
    <property type="entry name" value="GTP-bd"/>
</dbReference>
<dbReference type="NCBIfam" id="NF000908">
    <property type="entry name" value="PRK00089.1"/>
    <property type="match status" value="1"/>
</dbReference>
<keyword evidence="4 7" id="KW-0694">RNA-binding</keyword>
<feature type="region of interest" description="G2" evidence="8">
    <location>
        <begin position="143"/>
        <end position="147"/>
    </location>
</feature>
<dbReference type="InterPro" id="IPR030388">
    <property type="entry name" value="G_ERA_dom"/>
</dbReference>
<dbReference type="GO" id="GO:0005525">
    <property type="term" value="F:GTP binding"/>
    <property type="evidence" value="ECO:0007669"/>
    <property type="project" value="UniProtKB-UniRule"/>
</dbReference>
<feature type="region of interest" description="G5" evidence="8">
    <location>
        <begin position="258"/>
        <end position="260"/>
    </location>
</feature>
<dbReference type="InterPro" id="IPR027417">
    <property type="entry name" value="P-loop_NTPase"/>
</dbReference>
<keyword evidence="5 8" id="KW-0342">GTP-binding</keyword>
<dbReference type="GO" id="GO:0000028">
    <property type="term" value="P:ribosomal small subunit assembly"/>
    <property type="evidence" value="ECO:0007669"/>
    <property type="project" value="TreeGrafter"/>
</dbReference>
<keyword evidence="13" id="KW-1185">Reference proteome</keyword>
<evidence type="ECO:0000256" key="4">
    <source>
        <dbReference type="ARBA" id="ARBA00022884"/>
    </source>
</evidence>
<comment type="function">
    <text evidence="6">Nuclear genome-encoded probable GTPase involved in ribosome biogenesis in chloroplasts. Plays a role in 16S rRNA maturation in plastids and may contribute to the assembly of the small (30S) ribosomal subunit.</text>
</comment>
<dbReference type="InterPro" id="IPR015946">
    <property type="entry name" value="KH_dom-like_a/b"/>
</dbReference>
<sequence>MLLEGVTTVRSCAGSVFRQPSCSSDSLSRGAESLQQSGFLGTALLRKEDGAGQRRQVTRGLMVRALKEAKPPVFILNKPERKPVAEERKPLLSLEDYDFDNLVVDPNHRSGYVALVGRPNAGKSTLLNQIIGQKLSIVTNKPQTTRHRILGICSGPDFQMVLYDTPGVIPKQIRKLDEMMMRNVRTATLNADCVLVVVDACQQPEEVMSMLTDGETLVTDSRPTLLVLNKRDLLKPGEIAKKKEWFEQNGGATEVIAVSAKRGDGVDQVKEWLLGRLPYGPAYYPKDIVSEHPERFFVAEILREKIFIQYRQEIPYVCQVNVVNYMERRVHKDYIQLEIVVEKEGQKGILLGKGGQALKMLATAARLDIEDFIGKEVFVEIKVKVKEDWRENEELLDHYGYSGKLSPQ</sequence>
<dbReference type="InterPro" id="IPR005662">
    <property type="entry name" value="GTPase_Era-like"/>
</dbReference>
<feature type="domain" description="KH type-2" evidence="10">
    <location>
        <begin position="310"/>
        <end position="387"/>
    </location>
</feature>
<evidence type="ECO:0008006" key="14">
    <source>
        <dbReference type="Google" id="ProtNLM"/>
    </source>
</evidence>
<dbReference type="NCBIfam" id="TIGR00436">
    <property type="entry name" value="era"/>
    <property type="match status" value="1"/>
</dbReference>
<protein>
    <recommendedName>
        <fullName evidence="14">GTPase Era</fullName>
    </recommendedName>
</protein>
<evidence type="ECO:0000256" key="6">
    <source>
        <dbReference type="ARBA" id="ARBA00057494"/>
    </source>
</evidence>
<evidence type="ECO:0000256" key="7">
    <source>
        <dbReference type="PROSITE-ProRule" id="PRU00118"/>
    </source>
</evidence>
<organism evidence="12 13">
    <name type="scientific">Ceratodon purpureus</name>
    <name type="common">Fire moss</name>
    <name type="synonym">Dicranum purpureum</name>
    <dbReference type="NCBI Taxonomy" id="3225"/>
    <lineage>
        <taxon>Eukaryota</taxon>
        <taxon>Viridiplantae</taxon>
        <taxon>Streptophyta</taxon>
        <taxon>Embryophyta</taxon>
        <taxon>Bryophyta</taxon>
        <taxon>Bryophytina</taxon>
        <taxon>Bryopsida</taxon>
        <taxon>Dicranidae</taxon>
        <taxon>Pseudoditrichales</taxon>
        <taxon>Ditrichaceae</taxon>
        <taxon>Ceratodon</taxon>
    </lineage>
</organism>
<evidence type="ECO:0000259" key="11">
    <source>
        <dbReference type="PROSITE" id="PS51713"/>
    </source>
</evidence>
<dbReference type="Gene3D" id="3.40.50.300">
    <property type="entry name" value="P-loop containing nucleotide triphosphate hydrolases"/>
    <property type="match status" value="1"/>
</dbReference>